<dbReference type="EMBL" id="CABFUZ020000081">
    <property type="protein sequence ID" value="VVM05145.1"/>
    <property type="molecule type" value="Genomic_DNA"/>
</dbReference>
<sequence length="118" mass="12491">MGSERVTSTKFGRTGDFRTASICFFWGETDAGLLGMESALLGDETALEDLSISVTAGGVRVAEWGGEEEERGVGKEPPCGLPTDTGEKKPGEAGRVATNLVIKRRRSSASKWPKATKG</sequence>
<protein>
    <submittedName>
        <fullName evidence="2">Uncharacterized protein</fullName>
    </submittedName>
</protein>
<comment type="caution">
    <text evidence="2">The sequence shown here is derived from an EMBL/GenBank/DDBJ whole genome shotgun (WGS) entry which is preliminary data.</text>
</comment>
<evidence type="ECO:0000313" key="2">
    <source>
        <dbReference type="EMBL" id="VVM05145.1"/>
    </source>
</evidence>
<keyword evidence="3" id="KW-1185">Reference proteome</keyword>
<organism evidence="2 3">
    <name type="scientific">Methylacidimicrobium cyclopophantes</name>
    <dbReference type="NCBI Taxonomy" id="1041766"/>
    <lineage>
        <taxon>Bacteria</taxon>
        <taxon>Pseudomonadati</taxon>
        <taxon>Verrucomicrobiota</taxon>
        <taxon>Methylacidimicrobium</taxon>
    </lineage>
</organism>
<dbReference type="Proteomes" id="UP000381693">
    <property type="component" value="Unassembled WGS sequence"/>
</dbReference>
<evidence type="ECO:0000313" key="3">
    <source>
        <dbReference type="Proteomes" id="UP000381693"/>
    </source>
</evidence>
<accession>A0A5E6MBK9</accession>
<reference evidence="2" key="1">
    <citation type="submission" date="2019-09" db="EMBL/GenBank/DDBJ databases">
        <authorList>
            <person name="Cremers G."/>
        </authorList>
    </citation>
    <scope>NUCLEOTIDE SEQUENCE [LARGE SCALE GENOMIC DNA]</scope>
    <source>
        <strain evidence="2">3B</strain>
    </source>
</reference>
<evidence type="ECO:0000256" key="1">
    <source>
        <dbReference type="SAM" id="MobiDB-lite"/>
    </source>
</evidence>
<dbReference type="AlphaFoldDB" id="A0A5E6MBK9"/>
<proteinExistence type="predicted"/>
<name>A0A5E6MBK9_9BACT</name>
<gene>
    <name evidence="2" type="ORF">MAMC_00425</name>
</gene>
<feature type="region of interest" description="Disordered" evidence="1">
    <location>
        <begin position="64"/>
        <end position="97"/>
    </location>
</feature>